<protein>
    <submittedName>
        <fullName evidence="1">Uncharacterized protein</fullName>
    </submittedName>
</protein>
<dbReference type="EMBL" id="CP001826">
    <property type="protein sequence ID" value="ACZ43659.1"/>
    <property type="molecule type" value="Genomic_DNA"/>
</dbReference>
<dbReference type="OrthoDB" id="572274at2"/>
<sequence>MNYPLTLSFKLLSIGPQVRVTDATGSLVAYVKQKAFKLKEDITIFADEGQSLPLYRVQADRILDFNAVYSITDLRSGRQLGAVQREGGRSIWRATYRILDANGVQVGEIHEQNPWVKLLDGLLEEVPVIGMFTGYFLNPSYVLEVSGRPALRIRKRPALFEGRFLVEAVDGLPREYDELLLPSLVTTVLLERSRG</sequence>
<dbReference type="eggNOG" id="COG4894">
    <property type="taxonomic scope" value="Bacteria"/>
</dbReference>
<name>D1CIT9_THET1</name>
<evidence type="ECO:0000313" key="1">
    <source>
        <dbReference type="EMBL" id="ACZ43659.1"/>
    </source>
</evidence>
<dbReference type="RefSeq" id="WP_012876690.1">
    <property type="nucleotide sequence ID" value="NC_013526.1"/>
</dbReference>
<dbReference type="AlphaFoldDB" id="D1CIT9"/>
<keyword evidence="2" id="KW-1185">Reference proteome</keyword>
<dbReference type="Proteomes" id="UP000000323">
    <property type="component" value="Chromosome 2"/>
</dbReference>
<evidence type="ECO:0000313" key="2">
    <source>
        <dbReference type="Proteomes" id="UP000000323"/>
    </source>
</evidence>
<dbReference type="InterPro" id="IPR007612">
    <property type="entry name" value="LOR"/>
</dbReference>
<dbReference type="STRING" id="525904.Tter_2774"/>
<dbReference type="HOGENOM" id="CLU_1324760_0_0_0"/>
<gene>
    <name evidence="1" type="ordered locus">Tter_2774</name>
</gene>
<accession>D1CIT9</accession>
<dbReference type="Pfam" id="PF04525">
    <property type="entry name" value="LOR"/>
    <property type="match status" value="1"/>
</dbReference>
<proteinExistence type="predicted"/>
<reference evidence="2" key="1">
    <citation type="journal article" date="2010" name="Stand. Genomic Sci.">
        <title>Complete genome sequence of 'Thermobaculum terrenum' type strain (YNP1).</title>
        <authorList>
            <person name="Kiss H."/>
            <person name="Cleland D."/>
            <person name="Lapidus A."/>
            <person name="Lucas S."/>
            <person name="Glavina Del Rio T."/>
            <person name="Nolan M."/>
            <person name="Tice H."/>
            <person name="Han C."/>
            <person name="Goodwin L."/>
            <person name="Pitluck S."/>
            <person name="Liolios K."/>
            <person name="Ivanova N."/>
            <person name="Mavromatis K."/>
            <person name="Ovchinnikova G."/>
            <person name="Pati A."/>
            <person name="Chen A."/>
            <person name="Palaniappan K."/>
            <person name="Land M."/>
            <person name="Hauser L."/>
            <person name="Chang Y."/>
            <person name="Jeffries C."/>
            <person name="Lu M."/>
            <person name="Brettin T."/>
            <person name="Detter J."/>
            <person name="Goker M."/>
            <person name="Tindall B."/>
            <person name="Beck B."/>
            <person name="McDermott T."/>
            <person name="Woyke T."/>
            <person name="Bristow J."/>
            <person name="Eisen J."/>
            <person name="Markowitz V."/>
            <person name="Hugenholtz P."/>
            <person name="Kyrpides N."/>
            <person name="Klenk H."/>
            <person name="Cheng J."/>
        </authorList>
    </citation>
    <scope>NUCLEOTIDE SEQUENCE [LARGE SCALE GENOMIC DNA]</scope>
    <source>
        <strain evidence="2">ATCC BAA-798 / YNP1</strain>
    </source>
</reference>
<organism evidence="1 2">
    <name type="scientific">Thermobaculum terrenum (strain ATCC BAA-798 / CCMEE 7001 / YNP1)</name>
    <dbReference type="NCBI Taxonomy" id="525904"/>
    <lineage>
        <taxon>Bacteria</taxon>
        <taxon>Bacillati</taxon>
        <taxon>Chloroflexota</taxon>
        <taxon>Chloroflexia</taxon>
        <taxon>Candidatus Thermobaculales</taxon>
        <taxon>Candidatus Thermobaculaceae</taxon>
        <taxon>Thermobaculum</taxon>
    </lineage>
</organism>
<dbReference type="KEGG" id="ttr:Tter_2774"/>